<dbReference type="EMBL" id="CP027768">
    <property type="protein sequence ID" value="AYW49362.1"/>
    <property type="molecule type" value="Genomic_DNA"/>
</dbReference>
<keyword evidence="1 4" id="KW-0378">Hydrolase</keyword>
<dbReference type="AlphaFoldDB" id="A0A3G5FGA5"/>
<protein>
    <submittedName>
        <fullName evidence="6">Patatin-like phospholipase family protein</fullName>
    </submittedName>
</protein>
<proteinExistence type="predicted"/>
<dbReference type="GO" id="GO:0016787">
    <property type="term" value="F:hydrolase activity"/>
    <property type="evidence" value="ECO:0007669"/>
    <property type="project" value="UniProtKB-UniRule"/>
</dbReference>
<feature type="short sequence motif" description="DGA/G" evidence="4">
    <location>
        <begin position="307"/>
        <end position="309"/>
    </location>
</feature>
<evidence type="ECO:0000256" key="2">
    <source>
        <dbReference type="ARBA" id="ARBA00022963"/>
    </source>
</evidence>
<keyword evidence="3 4" id="KW-0443">Lipid metabolism</keyword>
<dbReference type="Pfam" id="PF01734">
    <property type="entry name" value="Patatin"/>
    <property type="match status" value="1"/>
</dbReference>
<dbReference type="CDD" id="cd07209">
    <property type="entry name" value="Pat_hypo_Ecoli_Z1214_like"/>
    <property type="match status" value="1"/>
</dbReference>
<feature type="active site" description="Nucleophile" evidence="4">
    <location>
        <position position="171"/>
    </location>
</feature>
<accession>A0A3G5FGA5</accession>
<dbReference type="SUPFAM" id="SSF52151">
    <property type="entry name" value="FabD/lysophospholipase-like"/>
    <property type="match status" value="1"/>
</dbReference>
<evidence type="ECO:0000259" key="5">
    <source>
        <dbReference type="PROSITE" id="PS51635"/>
    </source>
</evidence>
<dbReference type="Proteomes" id="UP000280475">
    <property type="component" value="Chromosome"/>
</dbReference>
<organism evidence="6 7">
    <name type="scientific">Tetragenococcus halophilus</name>
    <name type="common">Pediococcus halophilus</name>
    <dbReference type="NCBI Taxonomy" id="51669"/>
    <lineage>
        <taxon>Bacteria</taxon>
        <taxon>Bacillati</taxon>
        <taxon>Bacillota</taxon>
        <taxon>Bacilli</taxon>
        <taxon>Lactobacillales</taxon>
        <taxon>Enterococcaceae</taxon>
        <taxon>Tetragenococcus</taxon>
    </lineage>
</organism>
<feature type="short sequence motif" description="GXGXXG" evidence="4">
    <location>
        <begin position="142"/>
        <end position="147"/>
    </location>
</feature>
<name>A0A3G5FGA5_TETHA</name>
<dbReference type="GO" id="GO:0016042">
    <property type="term" value="P:lipid catabolic process"/>
    <property type="evidence" value="ECO:0007669"/>
    <property type="project" value="UniProtKB-UniRule"/>
</dbReference>
<sequence>MAFKKLYVSEFEKVRPFLTQTKLVFPFYNTHSLAQENMFYAIYKQDCWATEIQKQVVFFSIKLSERQMKITNILCSEASQVSWYAILQKIEWFARSYFTSTIHLTFSAQGPLFEWLLANDYQPDKQGLTKKLYYNTALVLSGGGARGAYQIGAWRALKSLNISFSMITSASVGALNAGLIMMDDENMAQQIWYRISTEQILAFPKAAADNYSFKQLRQQLRSLGLSAVKDKGVSTLPLQRLLQQTLDEKTLLASTIKLYICTTRLRGLKEKVVAVKPTSDAWKWLAASAAFFPAMQPMNIKGEDYIDGGYRNDFPLDVALLKGAKECICIDAQGPGIRKKNIATENIPTITLRSPWSLGSFLLFDSQRSKINEQLGYLETMKYFHFYTGFWYTFTTEVDWQTEWQAFILTLSSEKASWLQDKAFWQKFYKLYGKKVPLENAGEAFVELIGRFLELPPNKIYTKSQFLAALVEGKENVTQPFEVTLSFIEWLEIFHQNYSLLSKKKQFLLFEELLEKGIKIPESLIEKSSVLFVAVKFFSFLKRKLAKNA</sequence>
<dbReference type="PROSITE" id="PS51635">
    <property type="entry name" value="PNPLA"/>
    <property type="match status" value="1"/>
</dbReference>
<dbReference type="Gene3D" id="3.40.1090.10">
    <property type="entry name" value="Cytosolic phospholipase A2 catalytic domain"/>
    <property type="match status" value="2"/>
</dbReference>
<evidence type="ECO:0000256" key="1">
    <source>
        <dbReference type="ARBA" id="ARBA00022801"/>
    </source>
</evidence>
<dbReference type="InterPro" id="IPR002641">
    <property type="entry name" value="PNPLA_dom"/>
</dbReference>
<reference evidence="6 7" key="1">
    <citation type="journal article" date="2012" name="Int. J. Syst. Evol. Microbiol.">
        <title>Characterization of Tetragenococcus strains from sugar thick juice reveals a novel species, Tetragenococcus osmophilus sp. nov., and divides Tetragenococcus halophilus into two subspecies, T. halophilus subsp. halophilus subsp. nov. and T. halophilus subsp. flandriensis subsp. nov.</title>
        <authorList>
            <person name="Juste A."/>
            <person name="Van Trappen S."/>
            <person name="Verreth C."/>
            <person name="Cleenwerck I."/>
            <person name="De Vos P."/>
            <person name="Lievens B."/>
            <person name="Willems K.A."/>
        </authorList>
    </citation>
    <scope>NUCLEOTIDE SEQUENCE [LARGE SCALE GENOMIC DNA]</scope>
    <source>
        <strain evidence="6 7">LMG 26042</strain>
    </source>
</reference>
<keyword evidence="2 4" id="KW-0442">Lipid degradation</keyword>
<evidence type="ECO:0000256" key="3">
    <source>
        <dbReference type="ARBA" id="ARBA00023098"/>
    </source>
</evidence>
<evidence type="ECO:0000313" key="7">
    <source>
        <dbReference type="Proteomes" id="UP000280475"/>
    </source>
</evidence>
<feature type="active site" description="Proton acceptor" evidence="4">
    <location>
        <position position="307"/>
    </location>
</feature>
<dbReference type="PANTHER" id="PTHR14226:SF57">
    <property type="entry name" value="BLR7027 PROTEIN"/>
    <property type="match status" value="1"/>
</dbReference>
<dbReference type="PANTHER" id="PTHR14226">
    <property type="entry name" value="NEUROPATHY TARGET ESTERASE/SWISS CHEESE D.MELANOGASTER"/>
    <property type="match status" value="1"/>
</dbReference>
<dbReference type="RefSeq" id="WP_103891929.1">
    <property type="nucleotide sequence ID" value="NZ_CP027768.1"/>
</dbReference>
<comment type="caution">
    <text evidence="4">Lacks conserved residue(s) required for the propagation of feature annotation.</text>
</comment>
<evidence type="ECO:0000313" key="6">
    <source>
        <dbReference type="EMBL" id="AYW49362.1"/>
    </source>
</evidence>
<dbReference type="InterPro" id="IPR050301">
    <property type="entry name" value="NTE"/>
</dbReference>
<dbReference type="InterPro" id="IPR016035">
    <property type="entry name" value="Acyl_Trfase/lysoPLipase"/>
</dbReference>
<gene>
    <name evidence="6" type="ORF">C7H83_02110</name>
</gene>
<feature type="domain" description="PNPLA" evidence="5">
    <location>
        <begin position="138"/>
        <end position="320"/>
    </location>
</feature>
<evidence type="ECO:0000256" key="4">
    <source>
        <dbReference type="PROSITE-ProRule" id="PRU01161"/>
    </source>
</evidence>